<sequence length="289" mass="30738">MEEGGFTLVTKSSKMRARPRKGEVACMPSSSSSADDDVTMETCLARIKEARSHLASTQWLTSVKGMVTDSAPQRGTSGYAAGGGAAVACSGVLNHAEAGVEDGCTFHDIVCYGVGHFGHGGASALQAALALELRESLAIAGDLLLFDPVLSPNERAAAVSCGFTMIDQNETGLRNAKVSTLFFMPHCGRRLYSNVLRANWTPEALSSLAILGNSFSAYRVRMLSPRKQECCCVSRLGDQVIEQALPLYPFAQAAFNDTCLHTFPPSPGLERLLGEGLSEDRGGDDHGWC</sequence>
<dbReference type="AlphaFoldDB" id="A0A6T8JXA2"/>
<dbReference type="PANTHER" id="PTHR28626">
    <property type="entry name" value="SRR1-LIKE PROTEIN"/>
    <property type="match status" value="1"/>
</dbReference>
<evidence type="ECO:0000313" key="3">
    <source>
        <dbReference type="EMBL" id="CAD8741673.1"/>
    </source>
</evidence>
<feature type="domain" description="SRR1-like" evidence="2">
    <location>
        <begin position="105"/>
        <end position="262"/>
    </location>
</feature>
<protein>
    <recommendedName>
        <fullName evidence="2">SRR1-like domain-containing protein</fullName>
    </recommendedName>
</protein>
<dbReference type="PANTHER" id="PTHR28626:SF3">
    <property type="entry name" value="SRR1-LIKE PROTEIN"/>
    <property type="match status" value="1"/>
</dbReference>
<comment type="similarity">
    <text evidence="1">Belongs to the SRR1 family.</text>
</comment>
<evidence type="ECO:0000256" key="1">
    <source>
        <dbReference type="ARBA" id="ARBA00009856"/>
    </source>
</evidence>
<dbReference type="GO" id="GO:0005634">
    <property type="term" value="C:nucleus"/>
    <property type="evidence" value="ECO:0007669"/>
    <property type="project" value="TreeGrafter"/>
</dbReference>
<name>A0A6T8JXA2_HEMAN</name>
<accession>A0A6T8JXA2</accession>
<dbReference type="EMBL" id="HBFK01013587">
    <property type="protein sequence ID" value="CAD8741673.1"/>
    <property type="molecule type" value="Transcribed_RNA"/>
</dbReference>
<dbReference type="InterPro" id="IPR012942">
    <property type="entry name" value="SRR1-like"/>
</dbReference>
<reference evidence="3" key="1">
    <citation type="submission" date="2021-01" db="EMBL/GenBank/DDBJ databases">
        <authorList>
            <person name="Corre E."/>
            <person name="Pelletier E."/>
            <person name="Niang G."/>
            <person name="Scheremetjew M."/>
            <person name="Finn R."/>
            <person name="Kale V."/>
            <person name="Holt S."/>
            <person name="Cochrane G."/>
            <person name="Meng A."/>
            <person name="Brown T."/>
            <person name="Cohen L."/>
        </authorList>
    </citation>
    <scope>NUCLEOTIDE SEQUENCE</scope>
    <source>
        <strain evidence="3">CCMP441</strain>
    </source>
</reference>
<dbReference type="Pfam" id="PF07985">
    <property type="entry name" value="SRR1"/>
    <property type="match status" value="1"/>
</dbReference>
<evidence type="ECO:0000259" key="2">
    <source>
        <dbReference type="Pfam" id="PF07985"/>
    </source>
</evidence>
<organism evidence="3">
    <name type="scientific">Hemiselmis andersenii</name>
    <name type="common">Cryptophyte alga</name>
    <dbReference type="NCBI Taxonomy" id="464988"/>
    <lineage>
        <taxon>Eukaryota</taxon>
        <taxon>Cryptophyceae</taxon>
        <taxon>Cryptomonadales</taxon>
        <taxon>Hemiselmidaceae</taxon>
        <taxon>Hemiselmis</taxon>
    </lineage>
</organism>
<dbReference type="InterPro" id="IPR040044">
    <property type="entry name" value="SRR1L"/>
</dbReference>
<proteinExistence type="inferred from homology"/>
<gene>
    <name evidence="3" type="ORF">HAND1043_LOCUS8165</name>
</gene>
<dbReference type="GO" id="GO:0005737">
    <property type="term" value="C:cytoplasm"/>
    <property type="evidence" value="ECO:0007669"/>
    <property type="project" value="TreeGrafter"/>
</dbReference>